<protein>
    <submittedName>
        <fullName evidence="2">Uncharacterized protein</fullName>
    </submittedName>
</protein>
<keyword evidence="1" id="KW-0472">Membrane</keyword>
<keyword evidence="1" id="KW-1133">Transmembrane helix</keyword>
<comment type="caution">
    <text evidence="2">The sequence shown here is derived from an EMBL/GenBank/DDBJ whole genome shotgun (WGS) entry which is preliminary data.</text>
</comment>
<proteinExistence type="predicted"/>
<organism evidence="2">
    <name type="scientific">mine drainage metagenome</name>
    <dbReference type="NCBI Taxonomy" id="410659"/>
    <lineage>
        <taxon>unclassified sequences</taxon>
        <taxon>metagenomes</taxon>
        <taxon>ecological metagenomes</taxon>
    </lineage>
</organism>
<name>E6PFB1_9ZZZZ</name>
<dbReference type="EMBL" id="CABL01000005">
    <property type="protein sequence ID" value="CBH75147.1"/>
    <property type="molecule type" value="Genomic_DNA"/>
</dbReference>
<accession>E6PFB1</accession>
<feature type="transmembrane region" description="Helical" evidence="1">
    <location>
        <begin position="49"/>
        <end position="74"/>
    </location>
</feature>
<gene>
    <name evidence="2" type="ORF">CARN1_0322</name>
</gene>
<sequence length="117" mass="12313">MNDRTDDELDRLLAALPLEEPPADLRASILAATVQHVPAEPVDPWEASAWGVLLALALWFVTHGSTFAGGVALLERGAFALAQPATLLWLTVGLAVAFALSAAPDFSAGFNLARKGH</sequence>
<reference evidence="2" key="1">
    <citation type="submission" date="2009-10" db="EMBL/GenBank/DDBJ databases">
        <title>Diversity of trophic interactions inside an arsenic-rich microbial ecosystem.</title>
        <authorList>
            <person name="Bertin P.N."/>
            <person name="Heinrich-Salmeron A."/>
            <person name="Pelletier E."/>
            <person name="Goulhen-Chollet F."/>
            <person name="Arsene-Ploetze F."/>
            <person name="Gallien S."/>
            <person name="Calteau A."/>
            <person name="Vallenet D."/>
            <person name="Casiot C."/>
            <person name="Chane-Woon-Ming B."/>
            <person name="Giloteaux L."/>
            <person name="Barakat M."/>
            <person name="Bonnefoy V."/>
            <person name="Bruneel O."/>
            <person name="Chandler M."/>
            <person name="Cleiss J."/>
            <person name="Duran R."/>
            <person name="Elbaz-Poulichet F."/>
            <person name="Fonknechten N."/>
            <person name="Lauga B."/>
            <person name="Mornico D."/>
            <person name="Ortet P."/>
            <person name="Schaeffer C."/>
            <person name="Siguier P."/>
            <person name="Alexander Thil Smith A."/>
            <person name="Van Dorsselaer A."/>
            <person name="Weissenbach J."/>
            <person name="Medigue C."/>
            <person name="Le Paslier D."/>
        </authorList>
    </citation>
    <scope>NUCLEOTIDE SEQUENCE</scope>
</reference>
<evidence type="ECO:0000256" key="1">
    <source>
        <dbReference type="SAM" id="Phobius"/>
    </source>
</evidence>
<evidence type="ECO:0000313" key="2">
    <source>
        <dbReference type="EMBL" id="CBH75147.1"/>
    </source>
</evidence>
<dbReference type="AlphaFoldDB" id="E6PFB1"/>
<keyword evidence="1" id="KW-0812">Transmembrane</keyword>
<feature type="transmembrane region" description="Helical" evidence="1">
    <location>
        <begin position="86"/>
        <end position="103"/>
    </location>
</feature>